<dbReference type="AlphaFoldDB" id="A0A941EPW6"/>
<dbReference type="Proteomes" id="UP000675781">
    <property type="component" value="Unassembled WGS sequence"/>
</dbReference>
<feature type="DNA-binding region" description="H-T-H motif" evidence="2">
    <location>
        <begin position="31"/>
        <end position="50"/>
    </location>
</feature>
<evidence type="ECO:0000256" key="2">
    <source>
        <dbReference type="PROSITE-ProRule" id="PRU00335"/>
    </source>
</evidence>
<sequence length="222" mass="24501">MSPRMSAEDRREQVLREAIPVFARYGFEGATTAEIAKRAGVAQPYVIKLFETKKALFIAACERNMRTTQAQMRDSAGGKSGHDAMEAMGHAYVERMESDRDSLLLQMQQYAACWDEDIQRTVRQCMQDIWNMVVEISGAPLEEIAVFFAKGMFCNVIAAAGRSDGKDPQWLPVLTALWPDRFENSGASGDREDPDAAGGEGPGRHDEPDRPDGQQPARASAA</sequence>
<dbReference type="InterPro" id="IPR009057">
    <property type="entry name" value="Homeodomain-like_sf"/>
</dbReference>
<organism evidence="5 6">
    <name type="scientific">Actinospica durhamensis</name>
    <dbReference type="NCBI Taxonomy" id="1508375"/>
    <lineage>
        <taxon>Bacteria</taxon>
        <taxon>Bacillati</taxon>
        <taxon>Actinomycetota</taxon>
        <taxon>Actinomycetes</taxon>
        <taxon>Catenulisporales</taxon>
        <taxon>Actinospicaceae</taxon>
        <taxon>Actinospica</taxon>
    </lineage>
</organism>
<dbReference type="PANTHER" id="PTHR30055">
    <property type="entry name" value="HTH-TYPE TRANSCRIPTIONAL REGULATOR RUTR"/>
    <property type="match status" value="1"/>
</dbReference>
<keyword evidence="6" id="KW-1185">Reference proteome</keyword>
<dbReference type="InterPro" id="IPR050109">
    <property type="entry name" value="HTH-type_TetR-like_transc_reg"/>
</dbReference>
<dbReference type="SUPFAM" id="SSF46689">
    <property type="entry name" value="Homeodomain-like"/>
    <property type="match status" value="1"/>
</dbReference>
<dbReference type="InterPro" id="IPR001647">
    <property type="entry name" value="HTH_TetR"/>
</dbReference>
<dbReference type="Gene3D" id="1.10.357.10">
    <property type="entry name" value="Tetracycline Repressor, domain 2"/>
    <property type="match status" value="1"/>
</dbReference>
<gene>
    <name evidence="5" type="ORF">KDL01_20875</name>
</gene>
<dbReference type="RefSeq" id="WP_212530232.1">
    <property type="nucleotide sequence ID" value="NZ_JAGSOG010000107.1"/>
</dbReference>
<dbReference type="Pfam" id="PF00440">
    <property type="entry name" value="TetR_N"/>
    <property type="match status" value="1"/>
</dbReference>
<evidence type="ECO:0000313" key="6">
    <source>
        <dbReference type="Proteomes" id="UP000675781"/>
    </source>
</evidence>
<reference evidence="5" key="1">
    <citation type="submission" date="2021-04" db="EMBL/GenBank/DDBJ databases">
        <title>Genome based classification of Actinospica acidithermotolerans sp. nov., an actinobacterium isolated from an Indonesian hot spring.</title>
        <authorList>
            <person name="Kusuma A.B."/>
            <person name="Putra K.E."/>
            <person name="Nafisah S."/>
            <person name="Loh J."/>
            <person name="Nouioui I."/>
            <person name="Goodfellow M."/>
        </authorList>
    </citation>
    <scope>NUCLEOTIDE SEQUENCE</scope>
    <source>
        <strain evidence="5">CSCA 57</strain>
    </source>
</reference>
<dbReference type="EMBL" id="JAGSOG010000107">
    <property type="protein sequence ID" value="MBR7835742.1"/>
    <property type="molecule type" value="Genomic_DNA"/>
</dbReference>
<protein>
    <submittedName>
        <fullName evidence="5">TetR/AcrR family transcriptional regulator</fullName>
    </submittedName>
</protein>
<feature type="compositionally biased region" description="Basic and acidic residues" evidence="3">
    <location>
        <begin position="202"/>
        <end position="212"/>
    </location>
</feature>
<evidence type="ECO:0000259" key="4">
    <source>
        <dbReference type="PROSITE" id="PS50977"/>
    </source>
</evidence>
<comment type="caution">
    <text evidence="5">The sequence shown here is derived from an EMBL/GenBank/DDBJ whole genome shotgun (WGS) entry which is preliminary data.</text>
</comment>
<keyword evidence="1 2" id="KW-0238">DNA-binding</keyword>
<dbReference type="GO" id="GO:0000976">
    <property type="term" value="F:transcription cis-regulatory region binding"/>
    <property type="evidence" value="ECO:0007669"/>
    <property type="project" value="TreeGrafter"/>
</dbReference>
<name>A0A941EPW6_9ACTN</name>
<dbReference type="Gene3D" id="1.10.10.60">
    <property type="entry name" value="Homeodomain-like"/>
    <property type="match status" value="1"/>
</dbReference>
<dbReference type="PANTHER" id="PTHR30055:SF146">
    <property type="entry name" value="HTH-TYPE TRANSCRIPTIONAL DUAL REGULATOR CECR"/>
    <property type="match status" value="1"/>
</dbReference>
<proteinExistence type="predicted"/>
<feature type="domain" description="HTH tetR-type" evidence="4">
    <location>
        <begin position="8"/>
        <end position="68"/>
    </location>
</feature>
<evidence type="ECO:0000256" key="1">
    <source>
        <dbReference type="ARBA" id="ARBA00023125"/>
    </source>
</evidence>
<evidence type="ECO:0000313" key="5">
    <source>
        <dbReference type="EMBL" id="MBR7835742.1"/>
    </source>
</evidence>
<dbReference type="PROSITE" id="PS50977">
    <property type="entry name" value="HTH_TETR_2"/>
    <property type="match status" value="1"/>
</dbReference>
<feature type="region of interest" description="Disordered" evidence="3">
    <location>
        <begin position="181"/>
        <end position="222"/>
    </location>
</feature>
<evidence type="ECO:0000256" key="3">
    <source>
        <dbReference type="SAM" id="MobiDB-lite"/>
    </source>
</evidence>
<accession>A0A941EPW6</accession>
<dbReference type="GO" id="GO:0003700">
    <property type="term" value="F:DNA-binding transcription factor activity"/>
    <property type="evidence" value="ECO:0007669"/>
    <property type="project" value="TreeGrafter"/>
</dbReference>